<evidence type="ECO:0000313" key="4">
    <source>
        <dbReference type="EMBL" id="CAE8678161.1"/>
    </source>
</evidence>
<gene>
    <name evidence="2" type="ORF">PGLA1383_LOCUS15046</name>
    <name evidence="3" type="ORF">PGLA1383_LOCUS28797</name>
    <name evidence="4" type="ORF">PGLA2088_LOCUS20660</name>
    <name evidence="5" type="ORF">PGLA2088_LOCUS31643</name>
</gene>
<dbReference type="EMBL" id="CAJNNW010025662">
    <property type="protein sequence ID" value="CAE8678161.1"/>
    <property type="molecule type" value="Genomic_DNA"/>
</dbReference>
<sequence length="112" mass="12238">MRVVVVEREFWGQRFCWRVLTLVVAFVGGGVAIFLLLFCFAVGGVVSVVVVVAAAIVAVAPVAARRPFTITSSKSCGQHYMSVQYHTYHSAACISHPVLATTWTDVDWCHLP</sequence>
<dbReference type="Proteomes" id="UP000654075">
    <property type="component" value="Unassembled WGS sequence"/>
</dbReference>
<keyword evidence="1" id="KW-0472">Membrane</keyword>
<evidence type="ECO:0000313" key="3">
    <source>
        <dbReference type="EMBL" id="CAE8610987.1"/>
    </source>
</evidence>
<dbReference type="Proteomes" id="UP000626109">
    <property type="component" value="Unassembled WGS sequence"/>
</dbReference>
<accession>A0A813EDA1</accession>
<dbReference type="EMBL" id="CAJNNV010008738">
    <property type="protein sequence ID" value="CAE8596584.1"/>
    <property type="molecule type" value="Genomic_DNA"/>
</dbReference>
<keyword evidence="6" id="KW-1185">Reference proteome</keyword>
<evidence type="ECO:0000313" key="6">
    <source>
        <dbReference type="Proteomes" id="UP000654075"/>
    </source>
</evidence>
<reference evidence="2" key="1">
    <citation type="submission" date="2021-02" db="EMBL/GenBank/DDBJ databases">
        <authorList>
            <person name="Dougan E. K."/>
            <person name="Rhodes N."/>
            <person name="Thang M."/>
            <person name="Chan C."/>
        </authorList>
    </citation>
    <scope>NUCLEOTIDE SEQUENCE</scope>
</reference>
<protein>
    <submittedName>
        <fullName evidence="2">Uncharacterized protein</fullName>
    </submittedName>
</protein>
<keyword evidence="1" id="KW-0812">Transmembrane</keyword>
<proteinExistence type="predicted"/>
<feature type="transmembrane region" description="Helical" evidence="1">
    <location>
        <begin position="44"/>
        <end position="64"/>
    </location>
</feature>
<evidence type="ECO:0000256" key="1">
    <source>
        <dbReference type="SAM" id="Phobius"/>
    </source>
</evidence>
<dbReference type="AlphaFoldDB" id="A0A813EDA1"/>
<feature type="transmembrane region" description="Helical" evidence="1">
    <location>
        <begin position="15"/>
        <end position="38"/>
    </location>
</feature>
<evidence type="ECO:0000313" key="5">
    <source>
        <dbReference type="EMBL" id="CAE8700479.1"/>
    </source>
</evidence>
<name>A0A813EDA1_POLGL</name>
<dbReference type="EMBL" id="CAJNNV010024871">
    <property type="protein sequence ID" value="CAE8610987.1"/>
    <property type="molecule type" value="Genomic_DNA"/>
</dbReference>
<evidence type="ECO:0000313" key="2">
    <source>
        <dbReference type="EMBL" id="CAE8596584.1"/>
    </source>
</evidence>
<organism evidence="2 6">
    <name type="scientific">Polarella glacialis</name>
    <name type="common">Dinoflagellate</name>
    <dbReference type="NCBI Taxonomy" id="89957"/>
    <lineage>
        <taxon>Eukaryota</taxon>
        <taxon>Sar</taxon>
        <taxon>Alveolata</taxon>
        <taxon>Dinophyceae</taxon>
        <taxon>Suessiales</taxon>
        <taxon>Suessiaceae</taxon>
        <taxon>Polarella</taxon>
    </lineage>
</organism>
<comment type="caution">
    <text evidence="2">The sequence shown here is derived from an EMBL/GenBank/DDBJ whole genome shotgun (WGS) entry which is preliminary data.</text>
</comment>
<keyword evidence="1" id="KW-1133">Transmembrane helix</keyword>
<dbReference type="EMBL" id="CAJNNW010029505">
    <property type="protein sequence ID" value="CAE8700479.1"/>
    <property type="molecule type" value="Genomic_DNA"/>
</dbReference>